<gene>
    <name evidence="2" type="ORF">METZ01_LOCUS160272</name>
</gene>
<feature type="non-terminal residue" evidence="2">
    <location>
        <position position="368"/>
    </location>
</feature>
<organism evidence="2">
    <name type="scientific">marine metagenome</name>
    <dbReference type="NCBI Taxonomy" id="408172"/>
    <lineage>
        <taxon>unclassified sequences</taxon>
        <taxon>metagenomes</taxon>
        <taxon>ecological metagenomes</taxon>
    </lineage>
</organism>
<evidence type="ECO:0000259" key="1">
    <source>
        <dbReference type="Pfam" id="PF00266"/>
    </source>
</evidence>
<protein>
    <recommendedName>
        <fullName evidence="1">Aminotransferase class V domain-containing protein</fullName>
    </recommendedName>
</protein>
<dbReference type="InterPro" id="IPR015422">
    <property type="entry name" value="PyrdxlP-dep_Trfase_small"/>
</dbReference>
<dbReference type="InterPro" id="IPR015424">
    <property type="entry name" value="PyrdxlP-dep_Trfase"/>
</dbReference>
<feature type="domain" description="Aminotransferase class V" evidence="1">
    <location>
        <begin position="49"/>
        <end position="365"/>
    </location>
</feature>
<proteinExistence type="predicted"/>
<dbReference type="Gene3D" id="3.40.640.10">
    <property type="entry name" value="Type I PLP-dependent aspartate aminotransferase-like (Major domain)"/>
    <property type="match status" value="1"/>
</dbReference>
<dbReference type="Gene3D" id="3.90.1150.10">
    <property type="entry name" value="Aspartate Aminotransferase, domain 1"/>
    <property type="match status" value="1"/>
</dbReference>
<dbReference type="AlphaFoldDB" id="A0A382B121"/>
<dbReference type="Pfam" id="PF00266">
    <property type="entry name" value="Aminotran_5"/>
    <property type="match status" value="1"/>
</dbReference>
<dbReference type="PANTHER" id="PTHR43586:SF15">
    <property type="entry name" value="BLR3095 PROTEIN"/>
    <property type="match status" value="1"/>
</dbReference>
<dbReference type="PANTHER" id="PTHR43586">
    <property type="entry name" value="CYSTEINE DESULFURASE"/>
    <property type="match status" value="1"/>
</dbReference>
<reference evidence="2" key="1">
    <citation type="submission" date="2018-05" db="EMBL/GenBank/DDBJ databases">
        <authorList>
            <person name="Lanie J.A."/>
            <person name="Ng W.-L."/>
            <person name="Kazmierczak K.M."/>
            <person name="Andrzejewski T.M."/>
            <person name="Davidsen T.M."/>
            <person name="Wayne K.J."/>
            <person name="Tettelin H."/>
            <person name="Glass J.I."/>
            <person name="Rusch D."/>
            <person name="Podicherti R."/>
            <person name="Tsui H.-C.T."/>
            <person name="Winkler M.E."/>
        </authorList>
    </citation>
    <scope>NUCLEOTIDE SEQUENCE</scope>
</reference>
<dbReference type="SUPFAM" id="SSF53383">
    <property type="entry name" value="PLP-dependent transferases"/>
    <property type="match status" value="1"/>
</dbReference>
<evidence type="ECO:0000313" key="2">
    <source>
        <dbReference type="EMBL" id="SVB07418.1"/>
    </source>
</evidence>
<accession>A0A382B121</accession>
<dbReference type="EMBL" id="UINC01027710">
    <property type="protein sequence ID" value="SVB07418.1"/>
    <property type="molecule type" value="Genomic_DNA"/>
</dbReference>
<dbReference type="InterPro" id="IPR000192">
    <property type="entry name" value="Aminotrans_V_dom"/>
</dbReference>
<name>A0A382B121_9ZZZZ</name>
<sequence>MLIPASEFIGLEGLTHLCAGGETPMLKSQMDVVNRFFKDKVWGEESRERFETTSLQCKEKVGKLLHVDAAEIALLAHSSEGVNLMAHALPWEAGDNVLVADVEFPSDVLPWKRLEKLGVEVRVVENKDWEIRLEDIDAAMDARTRLVAISHVSYFTGQRLSLPDLADLVHARGALLHVDATHAAGVVPVEAYHADTLVSSCYKWLLAVHGAGIFYWNRDRLPELEPPFLGWHTPLSIPEWHNPGTYTPRPDAGKFEPGNEGFISVYLLDNSLDRLLEIGIPAIEEYVLNLSGKVWEGLNDMGWEMMTPRDPNRRAGNVCFMAENIKSVTNALEEKNIYIWGSYGGVGRARVSTHLYNTEADIKRFLDA</sequence>
<dbReference type="InterPro" id="IPR015421">
    <property type="entry name" value="PyrdxlP-dep_Trfase_major"/>
</dbReference>